<reference evidence="6" key="1">
    <citation type="journal article" date="2021" name="PeerJ">
        <title>Extensive microbial diversity within the chicken gut microbiome revealed by metagenomics and culture.</title>
        <authorList>
            <person name="Gilroy R."/>
            <person name="Ravi A."/>
            <person name="Getino M."/>
            <person name="Pursley I."/>
            <person name="Horton D.L."/>
            <person name="Alikhan N.F."/>
            <person name="Baker D."/>
            <person name="Gharbi K."/>
            <person name="Hall N."/>
            <person name="Watson M."/>
            <person name="Adriaenssens E.M."/>
            <person name="Foster-Nyarko E."/>
            <person name="Jarju S."/>
            <person name="Secka A."/>
            <person name="Antonio M."/>
            <person name="Oren A."/>
            <person name="Chaudhuri R.R."/>
            <person name="La Ragione R."/>
            <person name="Hildebrand F."/>
            <person name="Pallen M.J."/>
        </authorList>
    </citation>
    <scope>NUCLEOTIDE SEQUENCE</scope>
    <source>
        <strain evidence="6">ChiBcec6-4105</strain>
    </source>
</reference>
<dbReference type="Gene3D" id="2.60.120.10">
    <property type="entry name" value="Jelly Rolls"/>
    <property type="match status" value="1"/>
</dbReference>
<dbReference type="SMART" id="SM00100">
    <property type="entry name" value="cNMP"/>
    <property type="match status" value="1"/>
</dbReference>
<dbReference type="Pfam" id="PF13545">
    <property type="entry name" value="HTH_Crp_2"/>
    <property type="match status" value="1"/>
</dbReference>
<feature type="domain" description="HTH crp-type" evidence="5">
    <location>
        <begin position="155"/>
        <end position="223"/>
    </location>
</feature>
<keyword evidence="2" id="KW-0238">DNA-binding</keyword>
<keyword evidence="1" id="KW-0805">Transcription regulation</keyword>
<dbReference type="Proteomes" id="UP000823892">
    <property type="component" value="Unassembled WGS sequence"/>
</dbReference>
<dbReference type="AlphaFoldDB" id="A0A9D2QRP0"/>
<dbReference type="EMBL" id="DWUY01000067">
    <property type="protein sequence ID" value="HJD27962.1"/>
    <property type="molecule type" value="Genomic_DNA"/>
</dbReference>
<dbReference type="InterPro" id="IPR012318">
    <property type="entry name" value="HTH_CRP"/>
</dbReference>
<comment type="caution">
    <text evidence="6">The sequence shown here is derived from an EMBL/GenBank/DDBJ whole genome shotgun (WGS) entry which is preliminary data.</text>
</comment>
<dbReference type="InterPro" id="IPR018490">
    <property type="entry name" value="cNMP-bd_dom_sf"/>
</dbReference>
<dbReference type="InterPro" id="IPR014710">
    <property type="entry name" value="RmlC-like_jellyroll"/>
</dbReference>
<dbReference type="CDD" id="cd00038">
    <property type="entry name" value="CAP_ED"/>
    <property type="match status" value="1"/>
</dbReference>
<proteinExistence type="predicted"/>
<protein>
    <submittedName>
        <fullName evidence="6">Crp/Fnr family transcriptional regulator</fullName>
    </submittedName>
</protein>
<feature type="domain" description="Cyclic nucleotide-binding" evidence="4">
    <location>
        <begin position="14"/>
        <end position="137"/>
    </location>
</feature>
<evidence type="ECO:0000313" key="6">
    <source>
        <dbReference type="EMBL" id="HJD27962.1"/>
    </source>
</evidence>
<dbReference type="PROSITE" id="PS50042">
    <property type="entry name" value="CNMP_BINDING_3"/>
    <property type="match status" value="1"/>
</dbReference>
<evidence type="ECO:0000256" key="1">
    <source>
        <dbReference type="ARBA" id="ARBA00023015"/>
    </source>
</evidence>
<gene>
    <name evidence="6" type="ORF">H9914_03030</name>
</gene>
<evidence type="ECO:0000313" key="7">
    <source>
        <dbReference type="Proteomes" id="UP000823892"/>
    </source>
</evidence>
<evidence type="ECO:0000259" key="4">
    <source>
        <dbReference type="PROSITE" id="PS50042"/>
    </source>
</evidence>
<name>A0A9D2QRP0_9FIRM</name>
<dbReference type="InterPro" id="IPR000595">
    <property type="entry name" value="cNMP-bd_dom"/>
</dbReference>
<sequence length="230" mass="27083">MYQEDMEIVYNNILFKGLEEDIVKEVCEKAEGYEKEFSRGQMLFQEGDLIKQMGILITGEVRVCRLELDGGEKLLQKLRPTFLVGADIVCTPSQISPYTAYADERSRIWYFPYENIKNPGKIPEEARRHMKERLLEFIANENIRKLYKVDMLSAANGREKILKYLMIQCRKAGSRQIQIPYNREELASYLCMNRTVLSHTLSQMEKEGILSFKKNRFWLKDLDSENMERK</sequence>
<dbReference type="GO" id="GO:0006355">
    <property type="term" value="P:regulation of DNA-templated transcription"/>
    <property type="evidence" value="ECO:0007669"/>
    <property type="project" value="InterPro"/>
</dbReference>
<evidence type="ECO:0000259" key="5">
    <source>
        <dbReference type="PROSITE" id="PS51063"/>
    </source>
</evidence>
<dbReference type="PROSITE" id="PS51063">
    <property type="entry name" value="HTH_CRP_2"/>
    <property type="match status" value="1"/>
</dbReference>
<accession>A0A9D2QRP0</accession>
<evidence type="ECO:0000256" key="2">
    <source>
        <dbReference type="ARBA" id="ARBA00023125"/>
    </source>
</evidence>
<dbReference type="InterPro" id="IPR036390">
    <property type="entry name" value="WH_DNA-bd_sf"/>
</dbReference>
<dbReference type="GO" id="GO:0003677">
    <property type="term" value="F:DNA binding"/>
    <property type="evidence" value="ECO:0007669"/>
    <property type="project" value="UniProtKB-KW"/>
</dbReference>
<dbReference type="SUPFAM" id="SSF51206">
    <property type="entry name" value="cAMP-binding domain-like"/>
    <property type="match status" value="1"/>
</dbReference>
<dbReference type="SUPFAM" id="SSF46785">
    <property type="entry name" value="Winged helix' DNA-binding domain"/>
    <property type="match status" value="1"/>
</dbReference>
<dbReference type="Pfam" id="PF00027">
    <property type="entry name" value="cNMP_binding"/>
    <property type="match status" value="1"/>
</dbReference>
<keyword evidence="3" id="KW-0804">Transcription</keyword>
<organism evidence="6 7">
    <name type="scientific">Candidatus Blautia avicola</name>
    <dbReference type="NCBI Taxonomy" id="2838483"/>
    <lineage>
        <taxon>Bacteria</taxon>
        <taxon>Bacillati</taxon>
        <taxon>Bacillota</taxon>
        <taxon>Clostridia</taxon>
        <taxon>Lachnospirales</taxon>
        <taxon>Lachnospiraceae</taxon>
        <taxon>Blautia</taxon>
    </lineage>
</organism>
<evidence type="ECO:0000256" key="3">
    <source>
        <dbReference type="ARBA" id="ARBA00023163"/>
    </source>
</evidence>
<reference evidence="6" key="2">
    <citation type="submission" date="2021-04" db="EMBL/GenBank/DDBJ databases">
        <authorList>
            <person name="Gilroy R."/>
        </authorList>
    </citation>
    <scope>NUCLEOTIDE SEQUENCE</scope>
    <source>
        <strain evidence="6">ChiBcec6-4105</strain>
    </source>
</reference>